<reference evidence="1 2" key="1">
    <citation type="submission" date="2016-10" db="EMBL/GenBank/DDBJ databases">
        <authorList>
            <person name="de Groot N.N."/>
        </authorList>
    </citation>
    <scope>NUCLEOTIDE SEQUENCE [LARGE SCALE GENOMIC DNA]</scope>
    <source>
        <strain evidence="1 2">DSM 21632</strain>
    </source>
</reference>
<sequence>MRCCSCGKEYSSMQAEIEGRLDCDCGGGLVEDFGDEDFFNFMNEYDSDGF</sequence>
<evidence type="ECO:0000313" key="1">
    <source>
        <dbReference type="EMBL" id="SDI14549.1"/>
    </source>
</evidence>
<dbReference type="Proteomes" id="UP000199163">
    <property type="component" value="Unassembled WGS sequence"/>
</dbReference>
<dbReference type="AlphaFoldDB" id="A0A1G8I6F1"/>
<protein>
    <submittedName>
        <fullName evidence="1">Uncharacterized protein</fullName>
    </submittedName>
</protein>
<accession>A0A1G8I6F1</accession>
<evidence type="ECO:0000313" key="2">
    <source>
        <dbReference type="Proteomes" id="UP000199163"/>
    </source>
</evidence>
<dbReference type="RefSeq" id="WP_175487532.1">
    <property type="nucleotide sequence ID" value="NZ_FNDK01000023.1"/>
</dbReference>
<dbReference type="STRING" id="568899.SAMN05192534_12314"/>
<name>A0A1G8I6F1_9BACI</name>
<dbReference type="EMBL" id="FNDK01000023">
    <property type="protein sequence ID" value="SDI14549.1"/>
    <property type="molecule type" value="Genomic_DNA"/>
</dbReference>
<gene>
    <name evidence="1" type="ORF">SAMN05192534_12314</name>
</gene>
<keyword evidence="2" id="KW-1185">Reference proteome</keyword>
<organism evidence="1 2">
    <name type="scientific">Alteribacillus persepolensis</name>
    <dbReference type="NCBI Taxonomy" id="568899"/>
    <lineage>
        <taxon>Bacteria</taxon>
        <taxon>Bacillati</taxon>
        <taxon>Bacillota</taxon>
        <taxon>Bacilli</taxon>
        <taxon>Bacillales</taxon>
        <taxon>Bacillaceae</taxon>
        <taxon>Alteribacillus</taxon>
    </lineage>
</organism>
<proteinExistence type="predicted"/>